<dbReference type="Pfam" id="PF14529">
    <property type="entry name" value="Exo_endo_phos_2"/>
    <property type="match status" value="1"/>
</dbReference>
<feature type="compositionally biased region" description="Polar residues" evidence="1">
    <location>
        <begin position="1"/>
        <end position="17"/>
    </location>
</feature>
<name>A0A9Q3GDR6_9BASI</name>
<organism evidence="3 4">
    <name type="scientific">Austropuccinia psidii MF-1</name>
    <dbReference type="NCBI Taxonomy" id="1389203"/>
    <lineage>
        <taxon>Eukaryota</taxon>
        <taxon>Fungi</taxon>
        <taxon>Dikarya</taxon>
        <taxon>Basidiomycota</taxon>
        <taxon>Pucciniomycotina</taxon>
        <taxon>Pucciniomycetes</taxon>
        <taxon>Pucciniales</taxon>
        <taxon>Sphaerophragmiaceae</taxon>
        <taxon>Austropuccinia</taxon>
    </lineage>
</organism>
<accession>A0A9Q3GDR6</accession>
<reference evidence="3" key="1">
    <citation type="submission" date="2021-03" db="EMBL/GenBank/DDBJ databases">
        <title>Draft genome sequence of rust myrtle Austropuccinia psidii MF-1, a brazilian biotype.</title>
        <authorList>
            <person name="Quecine M.C."/>
            <person name="Pachon D.M.R."/>
            <person name="Bonatelli M.L."/>
            <person name="Correr F.H."/>
            <person name="Franceschini L.M."/>
            <person name="Leite T.F."/>
            <person name="Margarido G.R.A."/>
            <person name="Almeida C.A."/>
            <person name="Ferrarezi J.A."/>
            <person name="Labate C.A."/>
        </authorList>
    </citation>
    <scope>NUCLEOTIDE SEQUENCE</scope>
    <source>
        <strain evidence="3">MF-1</strain>
    </source>
</reference>
<dbReference type="SUPFAM" id="SSF56219">
    <property type="entry name" value="DNase I-like"/>
    <property type="match status" value="1"/>
</dbReference>
<evidence type="ECO:0000256" key="1">
    <source>
        <dbReference type="SAM" id="MobiDB-lite"/>
    </source>
</evidence>
<feature type="domain" description="Endonuclease/exonuclease/phosphatase" evidence="2">
    <location>
        <begin position="136"/>
        <end position="251"/>
    </location>
</feature>
<keyword evidence="4" id="KW-1185">Reference proteome</keyword>
<dbReference type="EMBL" id="AVOT02000522">
    <property type="protein sequence ID" value="MBW0463301.1"/>
    <property type="molecule type" value="Genomic_DNA"/>
</dbReference>
<evidence type="ECO:0000313" key="3">
    <source>
        <dbReference type="EMBL" id="MBW0463301.1"/>
    </source>
</evidence>
<dbReference type="AlphaFoldDB" id="A0A9Q3GDR6"/>
<evidence type="ECO:0000313" key="4">
    <source>
        <dbReference type="Proteomes" id="UP000765509"/>
    </source>
</evidence>
<dbReference type="Proteomes" id="UP000765509">
    <property type="component" value="Unassembled WGS sequence"/>
</dbReference>
<feature type="region of interest" description="Disordered" evidence="1">
    <location>
        <begin position="1"/>
        <end position="26"/>
    </location>
</feature>
<dbReference type="GO" id="GO:0003824">
    <property type="term" value="F:catalytic activity"/>
    <property type="evidence" value="ECO:0007669"/>
    <property type="project" value="InterPro"/>
</dbReference>
<dbReference type="InterPro" id="IPR005135">
    <property type="entry name" value="Endo/exonuclease/phosphatase"/>
</dbReference>
<comment type="caution">
    <text evidence="3">The sequence shown here is derived from an EMBL/GenBank/DDBJ whole genome shotgun (WGS) entry which is preliminary data.</text>
</comment>
<proteinExistence type="predicted"/>
<protein>
    <recommendedName>
        <fullName evidence="2">Endonuclease/exonuclease/phosphatase domain-containing protein</fullName>
    </recommendedName>
</protein>
<dbReference type="InterPro" id="IPR036691">
    <property type="entry name" value="Endo/exonu/phosph_ase_sf"/>
</dbReference>
<dbReference type="Gene3D" id="3.60.10.10">
    <property type="entry name" value="Endonuclease/exonuclease/phosphatase"/>
    <property type="match status" value="1"/>
</dbReference>
<gene>
    <name evidence="3" type="ORF">O181_003016</name>
</gene>
<dbReference type="OrthoDB" id="5549573at2759"/>
<evidence type="ECO:0000259" key="2">
    <source>
        <dbReference type="Pfam" id="PF14529"/>
    </source>
</evidence>
<sequence length="304" mass="35208">MASENQNTRATPITPTPSEDKNQPLTKHSYHHSFFQLNCHNRYDSTLSVLNTELTHMALLLQELWTNPYDWLPPTHQNWNRYTPRMTPTNRNKRSRACIYINKSIPSHQIRYLPDNNNLMCWVTINNIHPTVPKITLLSLYKTPTKVDGLPPLQTWLNNIFRRDIPTFIMTDSNLHHRLWNPPHYSHTHPEAKNLIKMCGKKGFTLISPKKVPTRQHTTINLTWANHIARHLHPETSTKLNNHSSDHQPIITKIQPLDPGLRQEARHLSIAIGKLDHKAFLFSIQEKLNTHAHCPPDANATTIS</sequence>